<evidence type="ECO:0000256" key="4">
    <source>
        <dbReference type="ARBA" id="ARBA00023163"/>
    </source>
</evidence>
<dbReference type="PANTHER" id="PTHR31312:SF1">
    <property type="entry name" value="TRANSCRIPTION ACTIVATOR GLK1"/>
    <property type="match status" value="1"/>
</dbReference>
<dbReference type="InterPro" id="IPR017930">
    <property type="entry name" value="Myb_dom"/>
</dbReference>
<dbReference type="FunFam" id="1.10.10.60:FF:000007">
    <property type="entry name" value="Two-component response regulator"/>
    <property type="match status" value="1"/>
</dbReference>
<dbReference type="InterPro" id="IPR006447">
    <property type="entry name" value="Myb_dom_plants"/>
</dbReference>
<dbReference type="AlphaFoldDB" id="A0A4S8IW37"/>
<organism evidence="8 9">
    <name type="scientific">Musa balbisiana</name>
    <name type="common">Banana</name>
    <dbReference type="NCBI Taxonomy" id="52838"/>
    <lineage>
        <taxon>Eukaryota</taxon>
        <taxon>Viridiplantae</taxon>
        <taxon>Streptophyta</taxon>
        <taxon>Embryophyta</taxon>
        <taxon>Tracheophyta</taxon>
        <taxon>Spermatophyta</taxon>
        <taxon>Magnoliopsida</taxon>
        <taxon>Liliopsida</taxon>
        <taxon>Zingiberales</taxon>
        <taxon>Musaceae</taxon>
        <taxon>Musa</taxon>
    </lineage>
</organism>
<accession>A0A4S8IW37</accession>
<comment type="subcellular location">
    <subcellularLocation>
        <location evidence="1">Nucleus</location>
    </subcellularLocation>
</comment>
<reference evidence="8 9" key="1">
    <citation type="journal article" date="2019" name="Nat. Plants">
        <title>Genome sequencing of Musa balbisiana reveals subgenome evolution and function divergence in polyploid bananas.</title>
        <authorList>
            <person name="Yao X."/>
        </authorList>
    </citation>
    <scope>NUCLEOTIDE SEQUENCE [LARGE SCALE GENOMIC DNA]</scope>
    <source>
        <strain evidence="9">cv. DH-PKW</strain>
        <tissue evidence="8">Leaves</tissue>
    </source>
</reference>
<dbReference type="Gene3D" id="1.10.10.60">
    <property type="entry name" value="Homeodomain-like"/>
    <property type="match status" value="1"/>
</dbReference>
<dbReference type="NCBIfam" id="TIGR01557">
    <property type="entry name" value="myb_SHAQKYF"/>
    <property type="match status" value="1"/>
</dbReference>
<evidence type="ECO:0000256" key="3">
    <source>
        <dbReference type="ARBA" id="ARBA00023125"/>
    </source>
</evidence>
<dbReference type="InterPro" id="IPR009057">
    <property type="entry name" value="Homeodomain-like_sf"/>
</dbReference>
<dbReference type="PANTHER" id="PTHR31312">
    <property type="entry name" value="TRANSCRIPTION ACTIVATOR GLK1"/>
    <property type="match status" value="1"/>
</dbReference>
<dbReference type="Pfam" id="PF00249">
    <property type="entry name" value="Myb_DNA-binding"/>
    <property type="match status" value="1"/>
</dbReference>
<keyword evidence="2" id="KW-0805">Transcription regulation</keyword>
<evidence type="ECO:0000256" key="5">
    <source>
        <dbReference type="ARBA" id="ARBA00023242"/>
    </source>
</evidence>
<gene>
    <name evidence="8" type="ORF">C4D60_Mb10t04980</name>
</gene>
<dbReference type="GO" id="GO:0005634">
    <property type="term" value="C:nucleus"/>
    <property type="evidence" value="ECO:0007669"/>
    <property type="project" value="UniProtKB-SubCell"/>
</dbReference>
<evidence type="ECO:0000256" key="1">
    <source>
        <dbReference type="ARBA" id="ARBA00004123"/>
    </source>
</evidence>
<keyword evidence="4" id="KW-0804">Transcription</keyword>
<evidence type="ECO:0000256" key="2">
    <source>
        <dbReference type="ARBA" id="ARBA00023015"/>
    </source>
</evidence>
<evidence type="ECO:0000256" key="6">
    <source>
        <dbReference type="SAM" id="MobiDB-lite"/>
    </source>
</evidence>
<dbReference type="InterPro" id="IPR001005">
    <property type="entry name" value="SANT/Myb"/>
</dbReference>
<dbReference type="EMBL" id="PYDT01000008">
    <property type="protein sequence ID" value="THU52534.1"/>
    <property type="molecule type" value="Genomic_DNA"/>
</dbReference>
<dbReference type="GO" id="GO:0003700">
    <property type="term" value="F:DNA-binding transcription factor activity"/>
    <property type="evidence" value="ECO:0007669"/>
    <property type="project" value="InterPro"/>
</dbReference>
<evidence type="ECO:0000313" key="8">
    <source>
        <dbReference type="EMBL" id="THU52534.1"/>
    </source>
</evidence>
<dbReference type="STRING" id="52838.A0A4S8IW37"/>
<dbReference type="SUPFAM" id="SSF46689">
    <property type="entry name" value="Homeodomain-like"/>
    <property type="match status" value="1"/>
</dbReference>
<name>A0A4S8IW37_MUSBA</name>
<keyword evidence="5" id="KW-0539">Nucleus</keyword>
<dbReference type="PROSITE" id="PS51294">
    <property type="entry name" value="HTH_MYB"/>
    <property type="match status" value="1"/>
</dbReference>
<dbReference type="InterPro" id="IPR044825">
    <property type="entry name" value="GLK1/2-like"/>
</dbReference>
<feature type="domain" description="HTH myb-type" evidence="7">
    <location>
        <begin position="152"/>
        <end position="211"/>
    </location>
</feature>
<feature type="region of interest" description="Disordered" evidence="6">
    <location>
        <begin position="118"/>
        <end position="157"/>
    </location>
</feature>
<protein>
    <recommendedName>
        <fullName evidence="7">HTH myb-type domain-containing protein</fullName>
    </recommendedName>
</protein>
<proteinExistence type="predicted"/>
<evidence type="ECO:0000259" key="7">
    <source>
        <dbReference type="PROSITE" id="PS51294"/>
    </source>
</evidence>
<keyword evidence="3" id="KW-0238">DNA-binding</keyword>
<dbReference type="GO" id="GO:0000976">
    <property type="term" value="F:transcription cis-regulatory region binding"/>
    <property type="evidence" value="ECO:0007669"/>
    <property type="project" value="TreeGrafter"/>
</dbReference>
<sequence length="431" mass="46402">MLAVEPLRGSSGEDRDGAMGSFSVADVDFADEALLEDISFGDLFLGIDHGDVLPDLELDPAEIFAEFSVGEEHSGSTTAGEAAEGMLGVDGASQDVVAAALEEHNGCRGEEVVSAMTREESMVMPSRARPSSPDGNKGRTPSAAAAAKGSHRKRKGKVDWTPELHRRFVQAVEQLGIDKAVPSRILELMGIDCLTRHNIASHLQKYRSHRKHLLAREAEAASWSQRRQVYAAGAGAKRDINPWVAPTIGFVPPTPAAAPSAVQLFGPLHVWGHPTAEAPLVHMWLRHLAPRSPTVPWAPQPPPSPPDPAYWHHHYQRGSREGWFPRAMTQGTPCFATPLPTAVINRFPAPHVPGIAPHPMNRPPPPVVTKRSSSQLHLDAHPSMESVDAAIGDVLAQPWLPLPLGLKSPSMDSVLVELQKKGVQKVPPACG</sequence>
<comment type="caution">
    <text evidence="8">The sequence shown here is derived from an EMBL/GenBank/DDBJ whole genome shotgun (WGS) entry which is preliminary data.</text>
</comment>
<dbReference type="GO" id="GO:0045893">
    <property type="term" value="P:positive regulation of DNA-templated transcription"/>
    <property type="evidence" value="ECO:0007669"/>
    <property type="project" value="InterPro"/>
</dbReference>
<dbReference type="Proteomes" id="UP000317650">
    <property type="component" value="Chromosome 10"/>
</dbReference>
<keyword evidence="9" id="KW-1185">Reference proteome</keyword>
<evidence type="ECO:0000313" key="9">
    <source>
        <dbReference type="Proteomes" id="UP000317650"/>
    </source>
</evidence>